<name>A0AA38LWZ9_9TREE</name>
<evidence type="ECO:0000256" key="1">
    <source>
        <dbReference type="SAM" id="MobiDB-lite"/>
    </source>
</evidence>
<feature type="region of interest" description="Disordered" evidence="1">
    <location>
        <begin position="181"/>
        <end position="218"/>
    </location>
</feature>
<dbReference type="RefSeq" id="XP_052947066.1">
    <property type="nucleotide sequence ID" value="XM_053092323.1"/>
</dbReference>
<dbReference type="EMBL" id="JAKWFO010000004">
    <property type="protein sequence ID" value="KAI9637289.1"/>
    <property type="molecule type" value="Genomic_DNA"/>
</dbReference>
<organism evidence="2 3">
    <name type="scientific">Dioszegia hungarica</name>
    <dbReference type="NCBI Taxonomy" id="4972"/>
    <lineage>
        <taxon>Eukaryota</taxon>
        <taxon>Fungi</taxon>
        <taxon>Dikarya</taxon>
        <taxon>Basidiomycota</taxon>
        <taxon>Agaricomycotina</taxon>
        <taxon>Tremellomycetes</taxon>
        <taxon>Tremellales</taxon>
        <taxon>Bulleribasidiaceae</taxon>
        <taxon>Dioszegia</taxon>
    </lineage>
</organism>
<protein>
    <submittedName>
        <fullName evidence="2">Uncharacterized protein</fullName>
    </submittedName>
</protein>
<dbReference type="Proteomes" id="UP001164286">
    <property type="component" value="Unassembled WGS sequence"/>
</dbReference>
<comment type="caution">
    <text evidence="2">The sequence shown here is derived from an EMBL/GenBank/DDBJ whole genome shotgun (WGS) entry which is preliminary data.</text>
</comment>
<accession>A0AA38LWZ9</accession>
<keyword evidence="3" id="KW-1185">Reference proteome</keyword>
<gene>
    <name evidence="2" type="ORF">MKK02DRAFT_43212</name>
</gene>
<evidence type="ECO:0000313" key="3">
    <source>
        <dbReference type="Proteomes" id="UP001164286"/>
    </source>
</evidence>
<feature type="compositionally biased region" description="Low complexity" evidence="1">
    <location>
        <begin position="202"/>
        <end position="215"/>
    </location>
</feature>
<dbReference type="AlphaFoldDB" id="A0AA38LWZ9"/>
<proteinExistence type="predicted"/>
<sequence>MSSCAAYAPAHHLQNDLSKSATILTIPVEILRDILGRAARTAAGDPSISLETSIRLVSRKLHQELTSIVPIRSVQLLCQDDGTVIEFKPDGTSRIPDKRATIRLSSRAPRADFPDLYKCIDEARKRGTTSWHLEFSIPEQDPSGEAWHLPPGCELLRYLCPDQLTITLHAPTADHTQGPLLGFLIRDGTPHGGTDPDKDPDTAASSSSPAELQSASRHEHITIGCMSTKAFEAGTDSIRQSMLELVINPRETTYTVVGAHNLLSVFQAQDAELSITTKVKDAVLTVMKRHPPVTDADRVFASSCTKHQSMDIFRESVTGYGLFADLREARIGASLEAERTKQLANSGDEGSNV</sequence>
<dbReference type="GeneID" id="77731528"/>
<reference evidence="2" key="1">
    <citation type="journal article" date="2022" name="G3 (Bethesda)">
        <title>High quality genome of the basidiomycete yeast Dioszegia hungarica PDD-24b-2 isolated from cloud water.</title>
        <authorList>
            <person name="Jarrige D."/>
            <person name="Haridas S."/>
            <person name="Bleykasten-Grosshans C."/>
            <person name="Joly M."/>
            <person name="Nadalig T."/>
            <person name="Sancelme M."/>
            <person name="Vuilleumier S."/>
            <person name="Grigoriev I.V."/>
            <person name="Amato P."/>
            <person name="Bringel F."/>
        </authorList>
    </citation>
    <scope>NUCLEOTIDE SEQUENCE</scope>
    <source>
        <strain evidence="2">PDD-24b-2</strain>
    </source>
</reference>
<evidence type="ECO:0000313" key="2">
    <source>
        <dbReference type="EMBL" id="KAI9637289.1"/>
    </source>
</evidence>